<accession>A0ABM4SMP9</accession>
<comment type="subcellular location">
    <subcellularLocation>
        <location evidence="1">Membrane</location>
        <topology evidence="1">Multi-pass membrane protein</topology>
    </subcellularLocation>
</comment>
<dbReference type="SMART" id="SM00014">
    <property type="entry name" value="acidPPc"/>
    <property type="match status" value="1"/>
</dbReference>
<dbReference type="GeneID" id="139184090"/>
<comment type="similarity">
    <text evidence="2">Belongs to the PA-phosphatase related phosphoesterase family.</text>
</comment>
<evidence type="ECO:0000259" key="6">
    <source>
        <dbReference type="SMART" id="SM00014"/>
    </source>
</evidence>
<keyword evidence="7" id="KW-1185">Reference proteome</keyword>
<dbReference type="Gene3D" id="1.20.144.10">
    <property type="entry name" value="Phosphatidic acid phosphatase type 2/haloperoxidase"/>
    <property type="match status" value="1"/>
</dbReference>
<keyword evidence="5" id="KW-0472">Membrane</keyword>
<sequence length="529" mass="58999">MKSIGLDPSCPHRQSLKEIFSDYWALSRRMTTRESPNVCNRQHGDVSPRRTLVNSDMPFTRGTLRKAINLPHTILALPELVVRYQCLWPGDPRRTPLFHPLPHSWTAKLLVALDLICLMLVSLPIVLSETGLLEPHIQGFFCNDTTIQYPRMAHYIIEDSALIKMGFFISIFTISLGELIRVRGLQLSSPAFMSSAYMAMIYKQLRAFIFGGLASFSLTSIAKMTTGQLRPHFLATCLPDPTSFNCENGYITNYSCTGHPEDVLDARMSFYSENASLGMYCMVYLVLYIQAGSWGQKIWLLRPTIQLLFLSLALLTGYIRVLDHWHHPYDAFFGFLQGALTAFWVVSDAVGHLGTGRVCLSGSPWVCPALLTSQDGSAGEARLEWENDHGVKVMSAHHNLSWLHPCRFSTSQAMPSPRATYALCATFLPTSPLCIPPLRTLREPKACPDAEIDRGHTLLSRACAPQWGCPSPRWASPGSPTCLELSPDPRSALPWRGDTGSPIFLGLKPKLAPPSRATSTLCFYVFLLY</sequence>
<evidence type="ECO:0000256" key="3">
    <source>
        <dbReference type="ARBA" id="ARBA00022692"/>
    </source>
</evidence>
<name>A0ABM4SMP9_BOSIN</name>
<evidence type="ECO:0000256" key="4">
    <source>
        <dbReference type="ARBA" id="ARBA00022989"/>
    </source>
</evidence>
<keyword evidence="4" id="KW-1133">Transmembrane helix</keyword>
<proteinExistence type="inferred from homology"/>
<gene>
    <name evidence="8" type="primary">LOC139184090</name>
</gene>
<dbReference type="InterPro" id="IPR043216">
    <property type="entry name" value="PAP-like"/>
</dbReference>
<evidence type="ECO:0000256" key="1">
    <source>
        <dbReference type="ARBA" id="ARBA00004141"/>
    </source>
</evidence>
<dbReference type="RefSeq" id="XP_070649067.1">
    <property type="nucleotide sequence ID" value="XM_070792966.1"/>
</dbReference>
<dbReference type="InterPro" id="IPR036938">
    <property type="entry name" value="PAP2/HPO_sf"/>
</dbReference>
<protein>
    <submittedName>
        <fullName evidence="8">Uncharacterized protein isoform X1</fullName>
    </submittedName>
</protein>
<dbReference type="InterPro" id="IPR000326">
    <property type="entry name" value="PAP2/HPO"/>
</dbReference>
<evidence type="ECO:0000313" key="7">
    <source>
        <dbReference type="Proteomes" id="UP001652663"/>
    </source>
</evidence>
<organism evidence="7 8">
    <name type="scientific">Bos indicus</name>
    <name type="common">Zebu</name>
    <dbReference type="NCBI Taxonomy" id="9915"/>
    <lineage>
        <taxon>Eukaryota</taxon>
        <taxon>Metazoa</taxon>
        <taxon>Chordata</taxon>
        <taxon>Craniata</taxon>
        <taxon>Vertebrata</taxon>
        <taxon>Euteleostomi</taxon>
        <taxon>Mammalia</taxon>
        <taxon>Eutheria</taxon>
        <taxon>Laurasiatheria</taxon>
        <taxon>Artiodactyla</taxon>
        <taxon>Ruminantia</taxon>
        <taxon>Pecora</taxon>
        <taxon>Bovidae</taxon>
        <taxon>Bovinae</taxon>
        <taxon>Bos</taxon>
    </lineage>
</organism>
<dbReference type="PANTHER" id="PTHR10165:SF94">
    <property type="entry name" value="PHOSPHATIDIC ACID PHOSPHATASE TYPE 2D"/>
    <property type="match status" value="1"/>
</dbReference>
<reference evidence="8" key="1">
    <citation type="submission" date="2025-08" db="UniProtKB">
        <authorList>
            <consortium name="RefSeq"/>
        </authorList>
    </citation>
    <scope>IDENTIFICATION</scope>
    <source>
        <tissue evidence="8">Blood</tissue>
    </source>
</reference>
<evidence type="ECO:0000313" key="8">
    <source>
        <dbReference type="RefSeq" id="XP_070649067.1"/>
    </source>
</evidence>
<dbReference type="SUPFAM" id="SSF48317">
    <property type="entry name" value="Acid phosphatase/Vanadium-dependent haloperoxidase"/>
    <property type="match status" value="1"/>
</dbReference>
<evidence type="ECO:0000256" key="5">
    <source>
        <dbReference type="ARBA" id="ARBA00023136"/>
    </source>
</evidence>
<dbReference type="Proteomes" id="UP001652663">
    <property type="component" value="Chromosome 7"/>
</dbReference>
<dbReference type="PANTHER" id="PTHR10165">
    <property type="entry name" value="LIPID PHOSPHATE PHOSPHATASE"/>
    <property type="match status" value="1"/>
</dbReference>
<evidence type="ECO:0000256" key="2">
    <source>
        <dbReference type="ARBA" id="ARBA00008816"/>
    </source>
</evidence>
<feature type="domain" description="Phosphatidic acid phosphatase type 2/haloperoxidase" evidence="6">
    <location>
        <begin position="203"/>
        <end position="346"/>
    </location>
</feature>
<dbReference type="Pfam" id="PF01569">
    <property type="entry name" value="PAP2"/>
    <property type="match status" value="1"/>
</dbReference>
<keyword evidence="3" id="KW-0812">Transmembrane</keyword>